<reference evidence="4 5" key="1">
    <citation type="submission" date="2018-12" db="EMBL/GenBank/DDBJ databases">
        <title>Marinifilum JC070 sp. nov., a marine bacterium isolated from Yongle Blue Hole in the South China Sea.</title>
        <authorList>
            <person name="Fu T."/>
        </authorList>
    </citation>
    <scope>NUCLEOTIDE SEQUENCE [LARGE SCALE GENOMIC DNA]</scope>
    <source>
        <strain evidence="4 5">JC070</strain>
    </source>
</reference>
<dbReference type="PANTHER" id="PTHR43963:SF6">
    <property type="entry name" value="CHAIN DEHYDROGENASE FAMILY PROTEIN, PUTATIVE (AFU_ORTHOLOGUE AFUA_3G15350)-RELATED"/>
    <property type="match status" value="1"/>
</dbReference>
<accession>A0ABX1WQF7</accession>
<evidence type="ECO:0000313" key="5">
    <source>
        <dbReference type="Proteomes" id="UP000732105"/>
    </source>
</evidence>
<dbReference type="InterPro" id="IPR036291">
    <property type="entry name" value="NAD(P)-bd_dom_sf"/>
</dbReference>
<proteinExistence type="inferred from homology"/>
<keyword evidence="2" id="KW-0521">NADP</keyword>
<gene>
    <name evidence="4" type="ORF">ELS83_00590</name>
</gene>
<dbReference type="RefSeq" id="WP_171593555.1">
    <property type="nucleotide sequence ID" value="NZ_RZNH01000001.1"/>
</dbReference>
<dbReference type="PRINTS" id="PR00081">
    <property type="entry name" value="GDHRDH"/>
</dbReference>
<protein>
    <submittedName>
        <fullName evidence="4">SDR family NAD(P)-dependent oxidoreductase</fullName>
    </submittedName>
</protein>
<dbReference type="Gene3D" id="3.40.50.720">
    <property type="entry name" value="NAD(P)-binding Rossmann-like Domain"/>
    <property type="match status" value="1"/>
</dbReference>
<evidence type="ECO:0000256" key="2">
    <source>
        <dbReference type="ARBA" id="ARBA00022857"/>
    </source>
</evidence>
<sequence length="276" mass="30530">MNKVALITGANQGLGFGLLQKLNELYGENDTIYLGVRRPEAGEEAIKSIEKVNARLEVIRLDVSKEESIEEVKNAIVQKHGGIDLVISNAAARMSKELANKDQVEGFIQTNNMGAYYMLKHFQPNLKANGTFMVVASAFGSLLHLGGNLHSLFNTDNMSLKDINKVIQDYVIDVKAEKDSEKGWPEWINIPSKIAQVALTRVAARDEAVNHPEKNTKIYSVCPGLVDTDASRPFFDNMHEAQSPYDAAGHIINLIDNSTGEYSGKLIQFGKELPWN</sequence>
<comment type="similarity">
    <text evidence="1">Belongs to the short-chain dehydrogenases/reductases (SDR) family.</text>
</comment>
<comment type="caution">
    <text evidence="4">The sequence shown here is derived from an EMBL/GenBank/DDBJ whole genome shotgun (WGS) entry which is preliminary data.</text>
</comment>
<dbReference type="SUPFAM" id="SSF51735">
    <property type="entry name" value="NAD(P)-binding Rossmann-fold domains"/>
    <property type="match status" value="1"/>
</dbReference>
<dbReference type="InterPro" id="IPR002347">
    <property type="entry name" value="SDR_fam"/>
</dbReference>
<dbReference type="Proteomes" id="UP000732105">
    <property type="component" value="Unassembled WGS sequence"/>
</dbReference>
<evidence type="ECO:0000256" key="3">
    <source>
        <dbReference type="ARBA" id="ARBA00023002"/>
    </source>
</evidence>
<organism evidence="4 5">
    <name type="scientific">Marinifilum caeruleilacunae</name>
    <dbReference type="NCBI Taxonomy" id="2499076"/>
    <lineage>
        <taxon>Bacteria</taxon>
        <taxon>Pseudomonadati</taxon>
        <taxon>Bacteroidota</taxon>
        <taxon>Bacteroidia</taxon>
        <taxon>Marinilabiliales</taxon>
        <taxon>Marinifilaceae</taxon>
    </lineage>
</organism>
<dbReference type="PANTHER" id="PTHR43963">
    <property type="entry name" value="CARBONYL REDUCTASE 1-RELATED"/>
    <property type="match status" value="1"/>
</dbReference>
<keyword evidence="5" id="KW-1185">Reference proteome</keyword>
<evidence type="ECO:0000313" key="4">
    <source>
        <dbReference type="EMBL" id="NOU58293.1"/>
    </source>
</evidence>
<dbReference type="Pfam" id="PF00106">
    <property type="entry name" value="adh_short"/>
    <property type="match status" value="1"/>
</dbReference>
<name>A0ABX1WQF7_9BACT</name>
<keyword evidence="3" id="KW-0560">Oxidoreductase</keyword>
<evidence type="ECO:0000256" key="1">
    <source>
        <dbReference type="ARBA" id="ARBA00006484"/>
    </source>
</evidence>
<dbReference type="EMBL" id="RZNH01000001">
    <property type="protein sequence ID" value="NOU58293.1"/>
    <property type="molecule type" value="Genomic_DNA"/>
</dbReference>